<reference evidence="2 5" key="2">
    <citation type="submission" date="2018-11" db="EMBL/GenBank/DDBJ databases">
        <title>Proposal to divide the Flavobacteriaceae and reorganize its genera based on Amino Acid Identity values calculated from whole genome sequences.</title>
        <authorList>
            <person name="Nicholson A.C."/>
            <person name="Gulvik C.A."/>
            <person name="Whitney A.M."/>
            <person name="Humrighouse B.W."/>
            <person name="Bell M."/>
            <person name="Holmes B."/>
            <person name="Steigerwalt A.G."/>
            <person name="Villarma A."/>
            <person name="Sheth M."/>
            <person name="Batra D."/>
            <person name="Pryor J."/>
            <person name="Bernardet J.-F."/>
            <person name="Hugo C."/>
            <person name="Kampfer P."/>
            <person name="Newman J."/>
            <person name="McQuiston J.R."/>
        </authorList>
    </citation>
    <scope>NUCLEOTIDE SEQUENCE [LARGE SCALE GENOMIC DNA]</scope>
    <source>
        <strain evidence="2 5">DSM 16927</strain>
    </source>
</reference>
<dbReference type="Proteomes" id="UP000279541">
    <property type="component" value="Chromosome"/>
</dbReference>
<name>A0A1N7I8Z7_9FLAO</name>
<dbReference type="AlphaFoldDB" id="A0A1N7I8Z7"/>
<evidence type="ECO:0000313" key="2">
    <source>
        <dbReference type="EMBL" id="AZB00945.1"/>
    </source>
</evidence>
<feature type="transmembrane region" description="Helical" evidence="1">
    <location>
        <begin position="124"/>
        <end position="142"/>
    </location>
</feature>
<keyword evidence="1" id="KW-0472">Membrane</keyword>
<evidence type="ECO:0000313" key="4">
    <source>
        <dbReference type="Proteomes" id="UP000186106"/>
    </source>
</evidence>
<proteinExistence type="predicted"/>
<gene>
    <name evidence="2" type="ORF">EG359_15595</name>
    <name evidence="3" type="ORF">SAMN05421768_103311</name>
</gene>
<evidence type="ECO:0000313" key="3">
    <source>
        <dbReference type="EMBL" id="SIS33529.1"/>
    </source>
</evidence>
<accession>A0A1N7I8Z7</accession>
<keyword evidence="1" id="KW-1133">Transmembrane helix</keyword>
<evidence type="ECO:0000313" key="5">
    <source>
        <dbReference type="Proteomes" id="UP000279541"/>
    </source>
</evidence>
<feature type="transmembrane region" description="Helical" evidence="1">
    <location>
        <begin position="90"/>
        <end position="117"/>
    </location>
</feature>
<keyword evidence="5" id="KW-1185">Reference proteome</keyword>
<dbReference type="EMBL" id="FTNZ01000003">
    <property type="protein sequence ID" value="SIS33529.1"/>
    <property type="molecule type" value="Genomic_DNA"/>
</dbReference>
<dbReference type="STRING" id="112234.SAMN05421768_103311"/>
<evidence type="ECO:0000256" key="1">
    <source>
        <dbReference type="SAM" id="Phobius"/>
    </source>
</evidence>
<dbReference type="KEGG" id="cjt:EG359_15595"/>
<feature type="transmembrane region" description="Helical" evidence="1">
    <location>
        <begin position="148"/>
        <end position="168"/>
    </location>
</feature>
<sequence length="175" mass="20360">MNITVLILYLYKHKVLWLRLKNKFNLESNMTISKAFNLMKGRLNNIPLFGKVWICHILIYFLLLIIFLIIKEGKTDDGIFRNDILLLILRSTIIGLFGILDGIGGLVIISMITMYLINLYFQKFYISYILSLALTYPIFMQFCNEGYGSNTITVICLVITIILNMVIFRKHIIHT</sequence>
<protein>
    <submittedName>
        <fullName evidence="3">Uncharacterized protein</fullName>
    </submittedName>
</protein>
<keyword evidence="1" id="KW-0812">Transmembrane</keyword>
<dbReference type="Proteomes" id="UP000186106">
    <property type="component" value="Unassembled WGS sequence"/>
</dbReference>
<dbReference type="EMBL" id="CP033926">
    <property type="protein sequence ID" value="AZB00945.1"/>
    <property type="molecule type" value="Genomic_DNA"/>
</dbReference>
<feature type="transmembrane region" description="Helical" evidence="1">
    <location>
        <begin position="48"/>
        <end position="70"/>
    </location>
</feature>
<reference evidence="3 4" key="1">
    <citation type="submission" date="2017-01" db="EMBL/GenBank/DDBJ databases">
        <authorList>
            <person name="Mah S.A."/>
            <person name="Swanson W.J."/>
            <person name="Moy G.W."/>
            <person name="Vacquier V.D."/>
        </authorList>
    </citation>
    <scope>NUCLEOTIDE SEQUENCE [LARGE SCALE GENOMIC DNA]</scope>
    <source>
        <strain evidence="3 4">DSM 16927</strain>
    </source>
</reference>
<organism evidence="3 4">
    <name type="scientific">Chryseobacterium joostei</name>
    <dbReference type="NCBI Taxonomy" id="112234"/>
    <lineage>
        <taxon>Bacteria</taxon>
        <taxon>Pseudomonadati</taxon>
        <taxon>Bacteroidota</taxon>
        <taxon>Flavobacteriia</taxon>
        <taxon>Flavobacteriales</taxon>
        <taxon>Weeksellaceae</taxon>
        <taxon>Chryseobacterium group</taxon>
        <taxon>Chryseobacterium</taxon>
    </lineage>
</organism>